<dbReference type="WBParaSite" id="sdigi.contig38.g2579.t1">
    <property type="protein sequence ID" value="sdigi.contig38.g2579.t1"/>
    <property type="gene ID" value="sdigi.contig38.g2579"/>
</dbReference>
<keyword evidence="2" id="KW-1185">Reference proteome</keyword>
<evidence type="ECO:0000259" key="1">
    <source>
        <dbReference type="PROSITE" id="PS50836"/>
    </source>
</evidence>
<dbReference type="PROSITE" id="PS50836">
    <property type="entry name" value="DOMON"/>
    <property type="match status" value="1"/>
</dbReference>
<dbReference type="AlphaFoldDB" id="A0A915PZ46"/>
<reference evidence="3" key="1">
    <citation type="submission" date="2022-11" db="UniProtKB">
        <authorList>
            <consortium name="WormBaseParasite"/>
        </authorList>
    </citation>
    <scope>IDENTIFICATION</scope>
</reference>
<name>A0A915PZ46_9BILA</name>
<feature type="domain" description="DOMON" evidence="1">
    <location>
        <begin position="22"/>
        <end position="147"/>
    </location>
</feature>
<protein>
    <submittedName>
        <fullName evidence="3">DOMON domain-containing protein</fullName>
    </submittedName>
</protein>
<organism evidence="2 3">
    <name type="scientific">Setaria digitata</name>
    <dbReference type="NCBI Taxonomy" id="48799"/>
    <lineage>
        <taxon>Eukaryota</taxon>
        <taxon>Metazoa</taxon>
        <taxon>Ecdysozoa</taxon>
        <taxon>Nematoda</taxon>
        <taxon>Chromadorea</taxon>
        <taxon>Rhabditida</taxon>
        <taxon>Spirurina</taxon>
        <taxon>Spiruromorpha</taxon>
        <taxon>Filarioidea</taxon>
        <taxon>Setariidae</taxon>
        <taxon>Setaria</taxon>
    </lineage>
</organism>
<evidence type="ECO:0000313" key="3">
    <source>
        <dbReference type="WBParaSite" id="sdigi.contig38.g2579.t1"/>
    </source>
</evidence>
<proteinExistence type="predicted"/>
<sequence length="294" mass="33401">MVLTTDEVYNYAVSQCSISFGDYYSLKWQVIGKRVHFQLKLSNLLKDEDFWTGIGFSKIQVNSPVDESEVLAILRLRGAVSLEIFTIKDGKIDSVQSVSNGTEETFLSFAYSNLTSLDSNFTRSIHTDQFFNNSISECAIWTLYMKSVLMNETFVDPIFDALICNLSTSCTFQSSDNSFNRLHMRNRRQAFATGNTQTDLSNNPEIPGLYNPVINPHSPNYTAALRQNQEALSQYEDLSCILSDPYWCKNYVKQYINWQLTYNHLSVQEACVPLKKSVAKAHNRCCQAVRSVGC</sequence>
<evidence type="ECO:0000313" key="2">
    <source>
        <dbReference type="Proteomes" id="UP000887581"/>
    </source>
</evidence>
<dbReference type="InterPro" id="IPR005018">
    <property type="entry name" value="DOMON_domain"/>
</dbReference>
<accession>A0A915PZ46</accession>
<dbReference type="Proteomes" id="UP000887581">
    <property type="component" value="Unplaced"/>
</dbReference>